<accession>A0ABS4FR35</accession>
<keyword evidence="2" id="KW-1185">Reference proteome</keyword>
<name>A0ABS4FR35_9BACL</name>
<evidence type="ECO:0000313" key="2">
    <source>
        <dbReference type="Proteomes" id="UP001519272"/>
    </source>
</evidence>
<protein>
    <submittedName>
        <fullName evidence="1">Uncharacterized protein</fullName>
    </submittedName>
</protein>
<sequence>MKDSRNRDGSGSEILNFSSIKLINNHTLVAAPLGRGLVKRTIHSDWEPMMEGLPEGTLINRLHVERDQLFASTNEGLYMWKNGEWIFKGLVLDCHQFRIREGGMLAATSCGLWRLDLAEEAYGPEDMLVGQHTSIHGAEGQGHQGNWEMIIRTSSVLYDFLFLRKYIVMALGKGLSLYNRYTRRWLDCDFGYAVTSVATSKNHVLGTTDKGELVVVDLEGNCDRFHFDDIFIFAIVPSGDQLYVCTDRGLYKIVYWGGKKPNLVSVSLGSHVTDIDYDGKNLYMATLFEGVKIVER</sequence>
<evidence type="ECO:0000313" key="1">
    <source>
        <dbReference type="EMBL" id="MBP1905044.1"/>
    </source>
</evidence>
<dbReference type="SUPFAM" id="SSF69304">
    <property type="entry name" value="Tricorn protease N-terminal domain"/>
    <property type="match status" value="1"/>
</dbReference>
<dbReference type="EMBL" id="JAGGKG010000006">
    <property type="protein sequence ID" value="MBP1905044.1"/>
    <property type="molecule type" value="Genomic_DNA"/>
</dbReference>
<reference evidence="1 2" key="1">
    <citation type="submission" date="2021-03" db="EMBL/GenBank/DDBJ databases">
        <title>Genomic Encyclopedia of Type Strains, Phase IV (KMG-IV): sequencing the most valuable type-strain genomes for metagenomic binning, comparative biology and taxonomic classification.</title>
        <authorList>
            <person name="Goeker M."/>
        </authorList>
    </citation>
    <scope>NUCLEOTIDE SEQUENCE [LARGE SCALE GENOMIC DNA]</scope>
    <source>
        <strain evidence="1 2">DSM 14349</strain>
    </source>
</reference>
<gene>
    <name evidence="1" type="ORF">J2Z32_001669</name>
</gene>
<organism evidence="1 2">
    <name type="scientific">Paenibacillus turicensis</name>
    <dbReference type="NCBI Taxonomy" id="160487"/>
    <lineage>
        <taxon>Bacteria</taxon>
        <taxon>Bacillati</taxon>
        <taxon>Bacillota</taxon>
        <taxon>Bacilli</taxon>
        <taxon>Bacillales</taxon>
        <taxon>Paenibacillaceae</taxon>
        <taxon>Paenibacillus</taxon>
    </lineage>
</organism>
<comment type="caution">
    <text evidence="1">The sequence shown here is derived from an EMBL/GenBank/DDBJ whole genome shotgun (WGS) entry which is preliminary data.</text>
</comment>
<dbReference type="Proteomes" id="UP001519272">
    <property type="component" value="Unassembled WGS sequence"/>
</dbReference>
<proteinExistence type="predicted"/>
<dbReference type="RefSeq" id="WP_210088683.1">
    <property type="nucleotide sequence ID" value="NZ_JAGGKG010000006.1"/>
</dbReference>